<evidence type="ECO:0000313" key="2">
    <source>
        <dbReference type="EMBL" id="MBC8176256.1"/>
    </source>
</evidence>
<keyword evidence="1" id="KW-0732">Signal</keyword>
<evidence type="ECO:0000313" key="3">
    <source>
        <dbReference type="Proteomes" id="UP000650524"/>
    </source>
</evidence>
<gene>
    <name evidence="2" type="ORF">H8E19_02540</name>
</gene>
<dbReference type="Pfam" id="PF12974">
    <property type="entry name" value="Phosphonate-bd"/>
    <property type="match status" value="1"/>
</dbReference>
<reference evidence="2 3" key="1">
    <citation type="submission" date="2020-08" db="EMBL/GenBank/DDBJ databases">
        <title>Bridging the membrane lipid divide: bacteria of the FCB group superphylum have the potential to synthesize archaeal ether lipids.</title>
        <authorList>
            <person name="Villanueva L."/>
            <person name="Von Meijenfeldt F.A.B."/>
            <person name="Westbye A.B."/>
            <person name="Yadav S."/>
            <person name="Hopmans E.C."/>
            <person name="Dutilh B.E."/>
            <person name="Sinninghe Damste J.S."/>
        </authorList>
    </citation>
    <scope>NUCLEOTIDE SEQUENCE [LARGE SCALE GENOMIC DNA]</scope>
    <source>
        <strain evidence="2">NIOZ-UU27</strain>
    </source>
</reference>
<accession>A0A8J6T545</accession>
<dbReference type="EMBL" id="JACNJD010000119">
    <property type="protein sequence ID" value="MBC8176256.1"/>
    <property type="molecule type" value="Genomic_DNA"/>
</dbReference>
<evidence type="ECO:0000256" key="1">
    <source>
        <dbReference type="SAM" id="SignalP"/>
    </source>
</evidence>
<proteinExistence type="predicted"/>
<organism evidence="2 3">
    <name type="scientific">Candidatus Desulfacyla euxinica</name>
    <dbReference type="NCBI Taxonomy" id="2841693"/>
    <lineage>
        <taxon>Bacteria</taxon>
        <taxon>Deltaproteobacteria</taxon>
        <taxon>Candidatus Desulfacyla</taxon>
    </lineage>
</organism>
<protein>
    <submittedName>
        <fullName evidence="2">PhnD/SsuA/transferrin family substrate-binding protein</fullName>
    </submittedName>
</protein>
<feature type="signal peptide" evidence="1">
    <location>
        <begin position="1"/>
        <end position="17"/>
    </location>
</feature>
<name>A0A8J6T545_9DELT</name>
<feature type="chain" id="PRO_5035290721" evidence="1">
    <location>
        <begin position="18"/>
        <end position="272"/>
    </location>
</feature>
<sequence>MILFSMGVFAWSNSAMPAEVLDFAVIQPGQPGTSQEAQPVMDVLAAYIQKKMGAGVTVKGLYFNKLDLALDFLHNTPPVWGIIRLGFYSEQAGRFQMTALASTRPGGYNKDIWRLVVKKDAPEDWNSLRGKILGNMLFETDAAACLLFGVPPAQLPFILKGTFRPLSSLRRVSKGKTTGVVLDRSQYEALEALSLAKKIKTIHTSRELPASPVVWFGIPDDRIKRLAAILLGMKEDRDAETLLKLLQTDGFGPADKDLPGFRRNKKNALCFQ</sequence>
<dbReference type="Proteomes" id="UP000650524">
    <property type="component" value="Unassembled WGS sequence"/>
</dbReference>
<comment type="caution">
    <text evidence="2">The sequence shown here is derived from an EMBL/GenBank/DDBJ whole genome shotgun (WGS) entry which is preliminary data.</text>
</comment>
<dbReference type="AlphaFoldDB" id="A0A8J6T545"/>